<feature type="signal peptide" evidence="2">
    <location>
        <begin position="1"/>
        <end position="26"/>
    </location>
</feature>
<protein>
    <submittedName>
        <fullName evidence="3">Tol biopolymer transport system component</fullName>
    </submittedName>
</protein>
<dbReference type="Pfam" id="PF07676">
    <property type="entry name" value="PD40"/>
    <property type="match status" value="2"/>
</dbReference>
<dbReference type="PANTHER" id="PTHR36842:SF2">
    <property type="entry name" value="SLR0505 PROTEIN"/>
    <property type="match status" value="1"/>
</dbReference>
<sequence>MYCLRRATVVAAIVGTCATALPVASAAAAGTAHRPHTERVSVAADGTQADEESLTGAVSADGRFAVFESRASTLVPGTTPGSRHLYVKDLRKGGIELVDVGRDGTPAADPSYNASISGDGRYVVFSSEAGNLAPGQNPPGGLDVFVRDRRTGRTEVLVRNDAQVRATNHDPSISADGRYVAFTSSRTDLVPGDTNGVTDIFVKDRRKGTVKRVSVATDGTQADAFSTQPVISADGSRVGFKSAAHNLYPAPESPELSRPHPRARAFYTHDLRTGRTHLAAHAADGGTVAVIGGIGLSPDGRYALYSSISPSIVPDDTNGATDVFAKDLRTGTTRRVVLAPGGAQTNGVSNDGAVMSADNRKVYFTSAASNLVPGDTNGHEDLFVRDLLTGTVERLNVAPDGAEDTAGASGVSVDRTGRTVVFGSGGDNLVAGDTNRLHDVFVRRLK</sequence>
<evidence type="ECO:0000313" key="3">
    <source>
        <dbReference type="EMBL" id="MBB4885801.1"/>
    </source>
</evidence>
<dbReference type="Gene3D" id="2.120.10.30">
    <property type="entry name" value="TolB, C-terminal domain"/>
    <property type="match status" value="2"/>
</dbReference>
<evidence type="ECO:0000256" key="2">
    <source>
        <dbReference type="SAM" id="SignalP"/>
    </source>
</evidence>
<dbReference type="EMBL" id="JACHJG010000003">
    <property type="protein sequence ID" value="MBB4885801.1"/>
    <property type="molecule type" value="Genomic_DNA"/>
</dbReference>
<accession>A0A7W7PCL9</accession>
<dbReference type="Proteomes" id="UP000556436">
    <property type="component" value="Unassembled WGS sequence"/>
</dbReference>
<gene>
    <name evidence="3" type="ORF">FHS38_001830</name>
</gene>
<feature type="chain" id="PRO_5031327950" evidence="2">
    <location>
        <begin position="27"/>
        <end position="446"/>
    </location>
</feature>
<comment type="caution">
    <text evidence="3">The sequence shown here is derived from an EMBL/GenBank/DDBJ whole genome shotgun (WGS) entry which is preliminary data.</text>
</comment>
<reference evidence="3 4" key="1">
    <citation type="submission" date="2020-08" db="EMBL/GenBank/DDBJ databases">
        <title>Genomic Encyclopedia of Type Strains, Phase III (KMG-III): the genomes of soil and plant-associated and newly described type strains.</title>
        <authorList>
            <person name="Whitman W."/>
        </authorList>
    </citation>
    <scope>NUCLEOTIDE SEQUENCE [LARGE SCALE GENOMIC DNA]</scope>
    <source>
        <strain evidence="3 4">CECT 3265</strain>
    </source>
</reference>
<dbReference type="InterPro" id="IPR011659">
    <property type="entry name" value="WD40"/>
</dbReference>
<proteinExistence type="inferred from homology"/>
<dbReference type="RefSeq" id="WP_184732652.1">
    <property type="nucleotide sequence ID" value="NZ_BMRW01000010.1"/>
</dbReference>
<dbReference type="SUPFAM" id="SSF82171">
    <property type="entry name" value="DPP6 N-terminal domain-like"/>
    <property type="match status" value="1"/>
</dbReference>
<dbReference type="AlphaFoldDB" id="A0A7W7PCL9"/>
<keyword evidence="2" id="KW-0732">Signal</keyword>
<comment type="similarity">
    <text evidence="1">Belongs to the TolB family.</text>
</comment>
<evidence type="ECO:0000256" key="1">
    <source>
        <dbReference type="ARBA" id="ARBA00009820"/>
    </source>
</evidence>
<organism evidence="3 4">
    <name type="scientific">Streptomyces netropsis</name>
    <name type="common">Streptoverticillium netropsis</name>
    <dbReference type="NCBI Taxonomy" id="55404"/>
    <lineage>
        <taxon>Bacteria</taxon>
        <taxon>Bacillati</taxon>
        <taxon>Actinomycetota</taxon>
        <taxon>Actinomycetes</taxon>
        <taxon>Kitasatosporales</taxon>
        <taxon>Streptomycetaceae</taxon>
        <taxon>Streptomyces</taxon>
    </lineage>
</organism>
<evidence type="ECO:0000313" key="4">
    <source>
        <dbReference type="Proteomes" id="UP000556436"/>
    </source>
</evidence>
<dbReference type="InterPro" id="IPR011042">
    <property type="entry name" value="6-blade_b-propeller_TolB-like"/>
</dbReference>
<name>A0A7W7PCL9_STRNE</name>
<keyword evidence="4" id="KW-1185">Reference proteome</keyword>
<dbReference type="PANTHER" id="PTHR36842">
    <property type="entry name" value="PROTEIN TOLB HOMOLOG"/>
    <property type="match status" value="1"/>
</dbReference>